<gene>
    <name evidence="3" type="primary">yeaD</name>
    <name evidence="3" type="ORF">MACH08_09540</name>
</gene>
<dbReference type="Proteomes" id="UP001275436">
    <property type="component" value="Unassembled WGS sequence"/>
</dbReference>
<keyword evidence="1" id="KW-0812">Transmembrane</keyword>
<keyword evidence="4" id="KW-1185">Reference proteome</keyword>
<feature type="transmembrane region" description="Helical" evidence="1">
    <location>
        <begin position="33"/>
        <end position="53"/>
    </location>
</feature>
<feature type="transmembrane region" description="Helical" evidence="1">
    <location>
        <begin position="7"/>
        <end position="27"/>
    </location>
</feature>
<proteinExistence type="predicted"/>
<sequence>MKGKIKATWNIIWLVLLMAILFSYAMFQGGFVSWFLFYSFLPIFLYQVLLSLYPFKKWEITREIPRSVVQAGDEIYVTIHMKRKSSFPLFYCSIKEQMPDSLMLRDVKKEKYRSFANPEVLKGNRTLNRIVFPLFRKRISFTYAIQQVPRGEHQLRAVTLRTGDIFGLIKKQVMIPVENKLVVFPYLHDLKIKDRITSYDQGAVASTVVNQSNTNIATGVREYAPGDRVSWIDWKQTARKQDVMTKEFEQEKSTEILVVLDSCNSNHMNRLAYEASIEISSSLLMEFQKKDHQANFLSIGQESHFFSSKYGRSNHSPMNRYFIHAKPSGTQPFSVRLREELKRNRKSESIFIIVTHLDDFLMQIMLEAKVGRKYLAVFFIQAKSLITEEEHRIIQKMRLANIHVQMLSDQHLLESPIEVNFR</sequence>
<dbReference type="InterPro" id="IPR002881">
    <property type="entry name" value="DUF58"/>
</dbReference>
<dbReference type="RefSeq" id="WP_069686390.1">
    <property type="nucleotide sequence ID" value="NZ_BSKO01000001.1"/>
</dbReference>
<keyword evidence="1" id="KW-0472">Membrane</keyword>
<accession>A0ABQ5TJ59</accession>
<evidence type="ECO:0000259" key="2">
    <source>
        <dbReference type="Pfam" id="PF01882"/>
    </source>
</evidence>
<reference evidence="3 4" key="1">
    <citation type="submission" date="2023-02" db="EMBL/GenBank/DDBJ databases">
        <title>Oceanobacillus kimchii IFOP_LL358 isolated form Alexandrium catenella lab strain.</title>
        <authorList>
            <person name="Gajardo G."/>
            <person name="Ueki S."/>
            <person name="Maruyama F."/>
        </authorList>
    </citation>
    <scope>NUCLEOTIDE SEQUENCE [LARGE SCALE GENOMIC DNA]</scope>
    <source>
        <strain evidence="3 4">IFOP_LL358</strain>
    </source>
</reference>
<dbReference type="Pfam" id="PF01882">
    <property type="entry name" value="DUF58"/>
    <property type="match status" value="1"/>
</dbReference>
<protein>
    <recommendedName>
        <fullName evidence="2">DUF58 domain-containing protein</fullName>
    </recommendedName>
</protein>
<dbReference type="PANTHER" id="PTHR34351">
    <property type="entry name" value="SLR1927 PROTEIN-RELATED"/>
    <property type="match status" value="1"/>
</dbReference>
<organism evidence="3 4">
    <name type="scientific">Oceanobacillus kimchii</name>
    <dbReference type="NCBI Taxonomy" id="746691"/>
    <lineage>
        <taxon>Bacteria</taxon>
        <taxon>Bacillati</taxon>
        <taxon>Bacillota</taxon>
        <taxon>Bacilli</taxon>
        <taxon>Bacillales</taxon>
        <taxon>Bacillaceae</taxon>
        <taxon>Oceanobacillus</taxon>
    </lineage>
</organism>
<evidence type="ECO:0000256" key="1">
    <source>
        <dbReference type="SAM" id="Phobius"/>
    </source>
</evidence>
<dbReference type="PANTHER" id="PTHR34351:SF2">
    <property type="entry name" value="DUF58 DOMAIN-CONTAINING PROTEIN"/>
    <property type="match status" value="1"/>
</dbReference>
<evidence type="ECO:0000313" key="3">
    <source>
        <dbReference type="EMBL" id="GLO65170.1"/>
    </source>
</evidence>
<evidence type="ECO:0000313" key="4">
    <source>
        <dbReference type="Proteomes" id="UP001275436"/>
    </source>
</evidence>
<dbReference type="EMBL" id="BSKO01000001">
    <property type="protein sequence ID" value="GLO65170.1"/>
    <property type="molecule type" value="Genomic_DNA"/>
</dbReference>
<comment type="caution">
    <text evidence="3">The sequence shown here is derived from an EMBL/GenBank/DDBJ whole genome shotgun (WGS) entry which is preliminary data.</text>
</comment>
<feature type="domain" description="DUF58" evidence="2">
    <location>
        <begin position="220"/>
        <end position="363"/>
    </location>
</feature>
<keyword evidence="1" id="KW-1133">Transmembrane helix</keyword>
<name>A0ABQ5TJ59_9BACI</name>